<feature type="signal peptide" evidence="2">
    <location>
        <begin position="1"/>
        <end position="19"/>
    </location>
</feature>
<dbReference type="Pfam" id="PF20990">
    <property type="entry name" value="DUF2207_C"/>
    <property type="match status" value="1"/>
</dbReference>
<accession>A0A7C4V6E5</accession>
<dbReference type="InterPro" id="IPR018702">
    <property type="entry name" value="DUF2207"/>
</dbReference>
<evidence type="ECO:0000256" key="2">
    <source>
        <dbReference type="SAM" id="SignalP"/>
    </source>
</evidence>
<keyword evidence="1" id="KW-0472">Membrane</keyword>
<gene>
    <name evidence="5" type="ORF">ENK37_08060</name>
</gene>
<evidence type="ECO:0000313" key="5">
    <source>
        <dbReference type="EMBL" id="HGY09987.1"/>
    </source>
</evidence>
<evidence type="ECO:0000256" key="1">
    <source>
        <dbReference type="SAM" id="Phobius"/>
    </source>
</evidence>
<name>A0A7C4V6E5_9DEIN</name>
<evidence type="ECO:0000259" key="4">
    <source>
        <dbReference type="Pfam" id="PF20990"/>
    </source>
</evidence>
<sequence>MVARLLPLLLAALLVTVHAREAILDFASEIALLPGGHLEVTEDLTVRIEHDRIRQGIYRNLLKRPVAAWGASAGISVRYRIEGAELDGAPVPWQARDSAQGLRVYLGSPGTLAPTGVHRYTLRYRAENVGFARSKQGVLEWNATVNDWGFPIERATVRLVLPPELDPSTVKARAYYGPLGARAQAPLRFEAGALVYRHEQTLPPGSGLTLRARWPLAALPVPKPPPDPIAIALGLTLAGLAAFLGWAWSRAGRDPAGRPVIPRFRPPEGVSAALAAYLTDRSLTPKVFAAAVAELAARGFVDVAVSDKPRIDRRPDPPAETAPLELRALMEALLPQRRAQLELGREHAEVLQLARSELGRNLAKKAAPYLRPNHAAALLGAGVVTLAFAVLAGKLAGEFGVAVFAGVAALLYLLFASAALHAAALAWQRYRLVPGLSPLGELLRIAGNLLFVFGAPLLGGFFLALYYGVTVGLLAAALALVGAFGLHLMPALTPEGAKVWRHLLGLARYLGTTDAAQLRRIGAPEDTPETLRALYPYAIALGLESVFAQRLERYLHVHPDAAPQAVLWNTGGDAHLRTGFTGYTVGVFRALQTAYARFNAASSGGSGGGFSGGGVGGGGGGGW</sequence>
<dbReference type="InterPro" id="IPR048389">
    <property type="entry name" value="YciQ-like_C"/>
</dbReference>
<organism evidence="5">
    <name type="scientific">Oceanithermus profundus</name>
    <dbReference type="NCBI Taxonomy" id="187137"/>
    <lineage>
        <taxon>Bacteria</taxon>
        <taxon>Thermotogati</taxon>
        <taxon>Deinococcota</taxon>
        <taxon>Deinococci</taxon>
        <taxon>Thermales</taxon>
        <taxon>Thermaceae</taxon>
        <taxon>Oceanithermus</taxon>
    </lineage>
</organism>
<feature type="transmembrane region" description="Helical" evidence="1">
    <location>
        <begin position="375"/>
        <end position="393"/>
    </location>
</feature>
<dbReference type="EMBL" id="DRPZ01000208">
    <property type="protein sequence ID" value="HGY09987.1"/>
    <property type="molecule type" value="Genomic_DNA"/>
</dbReference>
<keyword evidence="1" id="KW-1133">Transmembrane helix</keyword>
<keyword evidence="2" id="KW-0732">Signal</keyword>
<evidence type="ECO:0000259" key="3">
    <source>
        <dbReference type="Pfam" id="PF09972"/>
    </source>
</evidence>
<feature type="transmembrane region" description="Helical" evidence="1">
    <location>
        <begin position="399"/>
        <end position="427"/>
    </location>
</feature>
<comment type="caution">
    <text evidence="5">The sequence shown here is derived from an EMBL/GenBank/DDBJ whole genome shotgun (WGS) entry which is preliminary data.</text>
</comment>
<dbReference type="AlphaFoldDB" id="A0A7C4V6E5"/>
<reference evidence="5" key="1">
    <citation type="journal article" date="2020" name="mSystems">
        <title>Genome- and Community-Level Interaction Insights into Carbon Utilization and Element Cycling Functions of Hydrothermarchaeota in Hydrothermal Sediment.</title>
        <authorList>
            <person name="Zhou Z."/>
            <person name="Liu Y."/>
            <person name="Xu W."/>
            <person name="Pan J."/>
            <person name="Luo Z.H."/>
            <person name="Li M."/>
        </authorList>
    </citation>
    <scope>NUCLEOTIDE SEQUENCE [LARGE SCALE GENOMIC DNA]</scope>
    <source>
        <strain evidence="5">HyVt-570</strain>
    </source>
</reference>
<dbReference type="Pfam" id="PF09972">
    <property type="entry name" value="DUF2207"/>
    <property type="match status" value="1"/>
</dbReference>
<dbReference type="Proteomes" id="UP000885759">
    <property type="component" value="Unassembled WGS sequence"/>
</dbReference>
<feature type="transmembrane region" description="Helical" evidence="1">
    <location>
        <begin position="473"/>
        <end position="492"/>
    </location>
</feature>
<proteinExistence type="predicted"/>
<feature type="transmembrane region" description="Helical" evidence="1">
    <location>
        <begin position="229"/>
        <end position="248"/>
    </location>
</feature>
<feature type="domain" description="DUF2207" evidence="3">
    <location>
        <begin position="23"/>
        <end position="214"/>
    </location>
</feature>
<feature type="chain" id="PRO_5028166918" evidence="2">
    <location>
        <begin position="20"/>
        <end position="623"/>
    </location>
</feature>
<keyword evidence="1" id="KW-0812">Transmembrane</keyword>
<feature type="transmembrane region" description="Helical" evidence="1">
    <location>
        <begin position="448"/>
        <end position="467"/>
    </location>
</feature>
<protein>
    <submittedName>
        <fullName evidence="5">DUF2207 domain-containing protein</fullName>
    </submittedName>
</protein>
<feature type="domain" description="Predicted membrane protein YciQ-like C-terminal" evidence="4">
    <location>
        <begin position="263"/>
        <end position="549"/>
    </location>
</feature>